<dbReference type="Proteomes" id="UP001163293">
    <property type="component" value="Chromosome"/>
</dbReference>
<keyword evidence="3" id="KW-1185">Reference proteome</keyword>
<evidence type="ECO:0000256" key="1">
    <source>
        <dbReference type="SAM" id="MobiDB-lite"/>
    </source>
</evidence>
<evidence type="ECO:0000313" key="2">
    <source>
        <dbReference type="EMBL" id="UYV95977.1"/>
    </source>
</evidence>
<organism evidence="2 3">
    <name type="scientific">Paenarthrobacter ureafaciens</name>
    <dbReference type="NCBI Taxonomy" id="37931"/>
    <lineage>
        <taxon>Bacteria</taxon>
        <taxon>Bacillati</taxon>
        <taxon>Actinomycetota</taxon>
        <taxon>Actinomycetes</taxon>
        <taxon>Micrococcales</taxon>
        <taxon>Micrococcaceae</taxon>
        <taxon>Paenarthrobacter</taxon>
    </lineage>
</organism>
<feature type="region of interest" description="Disordered" evidence="1">
    <location>
        <begin position="43"/>
        <end position="90"/>
    </location>
</feature>
<name>A0AAX3EFN4_PAEUR</name>
<dbReference type="RefSeq" id="WP_069694995.1">
    <property type="nucleotide sequence ID" value="NZ_CP043010.1"/>
</dbReference>
<accession>A0AAX3EFN4</accession>
<protein>
    <submittedName>
        <fullName evidence="2">Uncharacterized protein</fullName>
    </submittedName>
</protein>
<feature type="compositionally biased region" description="Basic and acidic residues" evidence="1">
    <location>
        <begin position="49"/>
        <end position="90"/>
    </location>
</feature>
<evidence type="ECO:0000313" key="3">
    <source>
        <dbReference type="Proteomes" id="UP001163293"/>
    </source>
</evidence>
<gene>
    <name evidence="2" type="ORF">NL394_12890</name>
</gene>
<dbReference type="AlphaFoldDB" id="A0AAX3EFN4"/>
<reference evidence="2" key="1">
    <citation type="submission" date="2022-07" db="EMBL/GenBank/DDBJ databases">
        <authorList>
            <person name="Wu T."/>
        </authorList>
    </citation>
    <scope>NUCLEOTIDE SEQUENCE</scope>
    <source>
        <strain evidence="2">SD-1</strain>
    </source>
</reference>
<proteinExistence type="predicted"/>
<dbReference type="EMBL" id="CP101185">
    <property type="protein sequence ID" value="UYV95977.1"/>
    <property type="molecule type" value="Genomic_DNA"/>
</dbReference>
<sequence length="90" mass="10393">MATNDPSPLSGTSLLDLGLDEITVPDEGKDQWAEAGRVLVDRVGASMRQQREANERERRDRESRRPLSERYDYRFEQDESPSQEDRQQGL</sequence>